<accession>A0AAN1SYM3</accession>
<evidence type="ECO:0000256" key="1">
    <source>
        <dbReference type="ARBA" id="ARBA00004141"/>
    </source>
</evidence>
<dbReference type="GO" id="GO:0009403">
    <property type="term" value="P:toxin biosynthetic process"/>
    <property type="evidence" value="ECO:0007669"/>
    <property type="project" value="InterPro"/>
</dbReference>
<dbReference type="PANTHER" id="PTHR36926">
    <property type="entry name" value="COLICIN V PRODUCTION PROTEIN"/>
    <property type="match status" value="1"/>
</dbReference>
<dbReference type="EMBL" id="AP019536">
    <property type="protein sequence ID" value="BBI99157.1"/>
    <property type="molecule type" value="Genomic_DNA"/>
</dbReference>
<gene>
    <name evidence="6" type="ORF">FGKAn22_08500</name>
</gene>
<sequence length="177" mass="19453">MTGFDYAVAGISLASLLLGWWHGLVHEVLSLLGWPVAFLVSELSEKLFNELFGELFGGSLISLLAFGDERTRTISAVYVLVFIAVLIVWSLLVWMLSKLVKAIGLGWMDSALGGLFGLLRGGLLILALVWVAGLTQLPEQPFWRDALLSKPAEEVAMLTKAWLPDSIAQRIHYGQRS</sequence>
<reference evidence="6 7" key="1">
    <citation type="submission" date="2019-03" db="EMBL/GenBank/DDBJ databases">
        <title>Complete genome sequence of Ferrigenium kumadai strain An22, a microaerophilic iron-oxidizing bacterium isolated from a paddy field soil.</title>
        <authorList>
            <person name="Watanabe T."/>
            <person name="Asakawa S."/>
        </authorList>
    </citation>
    <scope>NUCLEOTIDE SEQUENCE [LARGE SCALE GENOMIC DNA]</scope>
    <source>
        <strain evidence="6 7">An22</strain>
    </source>
</reference>
<keyword evidence="4 5" id="KW-0472">Membrane</keyword>
<protein>
    <submittedName>
        <fullName evidence="6">Bacteriocin production protein</fullName>
    </submittedName>
</protein>
<keyword evidence="3 5" id="KW-1133">Transmembrane helix</keyword>
<evidence type="ECO:0000256" key="5">
    <source>
        <dbReference type="SAM" id="Phobius"/>
    </source>
</evidence>
<dbReference type="PANTHER" id="PTHR36926:SF1">
    <property type="entry name" value="COLICIN V PRODUCTION PROTEIN"/>
    <property type="match status" value="1"/>
</dbReference>
<evidence type="ECO:0000256" key="3">
    <source>
        <dbReference type="ARBA" id="ARBA00022989"/>
    </source>
</evidence>
<evidence type="ECO:0000313" key="6">
    <source>
        <dbReference type="EMBL" id="BBI99157.1"/>
    </source>
</evidence>
<keyword evidence="2 5" id="KW-0812">Transmembrane</keyword>
<dbReference type="RefSeq" id="WP_212786750.1">
    <property type="nucleotide sequence ID" value="NZ_AP019536.1"/>
</dbReference>
<evidence type="ECO:0000256" key="2">
    <source>
        <dbReference type="ARBA" id="ARBA00022692"/>
    </source>
</evidence>
<proteinExistence type="predicted"/>
<dbReference type="KEGG" id="fku:FGKAn22_08500"/>
<organism evidence="6 7">
    <name type="scientific">Ferrigenium kumadai</name>
    <dbReference type="NCBI Taxonomy" id="1682490"/>
    <lineage>
        <taxon>Bacteria</taxon>
        <taxon>Pseudomonadati</taxon>
        <taxon>Pseudomonadota</taxon>
        <taxon>Betaproteobacteria</taxon>
        <taxon>Nitrosomonadales</taxon>
        <taxon>Gallionellaceae</taxon>
        <taxon>Ferrigenium</taxon>
    </lineage>
</organism>
<dbReference type="Proteomes" id="UP001319121">
    <property type="component" value="Chromosome"/>
</dbReference>
<evidence type="ECO:0000256" key="4">
    <source>
        <dbReference type="ARBA" id="ARBA00023136"/>
    </source>
</evidence>
<dbReference type="InterPro" id="IPR052719">
    <property type="entry name" value="CvpA-like"/>
</dbReference>
<name>A0AAN1SYM3_9PROT</name>
<dbReference type="GO" id="GO:0016020">
    <property type="term" value="C:membrane"/>
    <property type="evidence" value="ECO:0007669"/>
    <property type="project" value="UniProtKB-SubCell"/>
</dbReference>
<dbReference type="AlphaFoldDB" id="A0AAN1SYM3"/>
<feature type="transmembrane region" description="Helical" evidence="5">
    <location>
        <begin position="112"/>
        <end position="133"/>
    </location>
</feature>
<evidence type="ECO:0000313" key="7">
    <source>
        <dbReference type="Proteomes" id="UP001319121"/>
    </source>
</evidence>
<dbReference type="InterPro" id="IPR003825">
    <property type="entry name" value="Colicin-V_CvpA"/>
</dbReference>
<feature type="transmembrane region" description="Helical" evidence="5">
    <location>
        <begin position="47"/>
        <end position="66"/>
    </location>
</feature>
<keyword evidence="7" id="KW-1185">Reference proteome</keyword>
<comment type="subcellular location">
    <subcellularLocation>
        <location evidence="1">Membrane</location>
        <topology evidence="1">Multi-pass membrane protein</topology>
    </subcellularLocation>
</comment>
<feature type="transmembrane region" description="Helical" evidence="5">
    <location>
        <begin position="78"/>
        <end position="100"/>
    </location>
</feature>
<dbReference type="Pfam" id="PF02674">
    <property type="entry name" value="Colicin_V"/>
    <property type="match status" value="1"/>
</dbReference>